<dbReference type="PANTHER" id="PTHR43578:SF3">
    <property type="entry name" value="NADH-QUINONE OXIDOREDUCTASE SUBUNIT F"/>
    <property type="match status" value="1"/>
</dbReference>
<dbReference type="Pfam" id="PF10589">
    <property type="entry name" value="NADH_4Fe-4S"/>
    <property type="match status" value="1"/>
</dbReference>
<dbReference type="GO" id="GO:0010181">
    <property type="term" value="F:FMN binding"/>
    <property type="evidence" value="ECO:0007669"/>
    <property type="project" value="InterPro"/>
</dbReference>
<evidence type="ECO:0000256" key="1">
    <source>
        <dbReference type="ARBA" id="ARBA00001917"/>
    </source>
</evidence>
<keyword evidence="6" id="KW-0408">Iron</keyword>
<keyword evidence="4" id="KW-0004">4Fe-4S</keyword>
<evidence type="ECO:0000256" key="4">
    <source>
        <dbReference type="ARBA" id="ARBA00022485"/>
    </source>
</evidence>
<dbReference type="Pfam" id="PF01512">
    <property type="entry name" value="Complex1_51K"/>
    <property type="match status" value="1"/>
</dbReference>
<reference evidence="11 12" key="1">
    <citation type="submission" date="2019-09" db="EMBL/GenBank/DDBJ databases">
        <title>Nitrincola iocasae sp. nov., a bacterium isolated from the sediment collected at a cold seep field in South China Sea.</title>
        <authorList>
            <person name="Zhang H."/>
            <person name="Wang H."/>
            <person name="Li C."/>
        </authorList>
    </citation>
    <scope>NUCLEOTIDE SEQUENCE [LARGE SCALE GENOMIC DNA]</scope>
    <source>
        <strain evidence="11 12">KXZD1103</strain>
    </source>
</reference>
<keyword evidence="12" id="KW-1185">Reference proteome</keyword>
<evidence type="ECO:0000256" key="3">
    <source>
        <dbReference type="ARBA" id="ARBA00019901"/>
    </source>
</evidence>
<dbReference type="GO" id="GO:0051539">
    <property type="term" value="F:4 iron, 4 sulfur cluster binding"/>
    <property type="evidence" value="ECO:0007669"/>
    <property type="project" value="UniProtKB-KW"/>
</dbReference>
<dbReference type="KEGG" id="nik:F5I99_12255"/>
<evidence type="ECO:0000256" key="5">
    <source>
        <dbReference type="ARBA" id="ARBA00022723"/>
    </source>
</evidence>
<keyword evidence="5" id="KW-0479">Metal-binding</keyword>
<dbReference type="Gene3D" id="3.10.20.600">
    <property type="match status" value="1"/>
</dbReference>
<dbReference type="EMBL" id="CP044222">
    <property type="protein sequence ID" value="QEW08594.1"/>
    <property type="molecule type" value="Genomic_DNA"/>
</dbReference>
<dbReference type="FunFam" id="3.10.20.600:FF:000006">
    <property type="entry name" value="Formate dehydrogenase, beta subunit"/>
    <property type="match status" value="1"/>
</dbReference>
<dbReference type="InterPro" id="IPR037225">
    <property type="entry name" value="Nuo51_FMN-bd_sf"/>
</dbReference>
<dbReference type="GO" id="GO:0008137">
    <property type="term" value="F:NADH dehydrogenase (ubiquinone) activity"/>
    <property type="evidence" value="ECO:0007669"/>
    <property type="project" value="InterPro"/>
</dbReference>
<dbReference type="InterPro" id="IPR036249">
    <property type="entry name" value="Thioredoxin-like_sf"/>
</dbReference>
<evidence type="ECO:0000259" key="10">
    <source>
        <dbReference type="SMART" id="SM00928"/>
    </source>
</evidence>
<dbReference type="CDD" id="cd03082">
    <property type="entry name" value="TRX_Fd_NuoE_W_FDH_beta"/>
    <property type="match status" value="1"/>
</dbReference>
<dbReference type="SUPFAM" id="SSF140490">
    <property type="entry name" value="Nqo1C-terminal domain-like"/>
    <property type="match status" value="1"/>
</dbReference>
<dbReference type="InterPro" id="IPR041921">
    <property type="entry name" value="NuoE_N"/>
</dbReference>
<evidence type="ECO:0000256" key="9">
    <source>
        <dbReference type="ARBA" id="ARBA00032787"/>
    </source>
</evidence>
<keyword evidence="7" id="KW-0411">Iron-sulfur</keyword>
<dbReference type="AlphaFoldDB" id="A0A5J6LJ74"/>
<name>A0A5J6LJ74_9GAMM</name>
<evidence type="ECO:0000256" key="6">
    <source>
        <dbReference type="ARBA" id="ARBA00023004"/>
    </source>
</evidence>
<dbReference type="PROSITE" id="PS00645">
    <property type="entry name" value="COMPLEX1_51K_2"/>
    <property type="match status" value="1"/>
</dbReference>
<comment type="similarity">
    <text evidence="2">Belongs to the complex I 51 kDa subunit family.</text>
</comment>
<dbReference type="InterPro" id="IPR001949">
    <property type="entry name" value="NADH-UbQ_OxRdtase_51kDa_CS"/>
</dbReference>
<evidence type="ECO:0000313" key="11">
    <source>
        <dbReference type="EMBL" id="QEW08594.1"/>
    </source>
</evidence>
<dbReference type="Gene3D" id="1.20.1440.230">
    <property type="entry name" value="NADH-ubiquinone oxidoreductase 51kDa subunit, iron-sulphur binding domain"/>
    <property type="match status" value="1"/>
</dbReference>
<dbReference type="Gene3D" id="3.40.50.11540">
    <property type="entry name" value="NADH-ubiquinone oxidoreductase 51kDa subunit"/>
    <property type="match status" value="1"/>
</dbReference>
<dbReference type="SMART" id="SM00928">
    <property type="entry name" value="NADH_4Fe-4S"/>
    <property type="match status" value="1"/>
</dbReference>
<gene>
    <name evidence="11" type="ORF">F5I99_12255</name>
</gene>
<dbReference type="SUPFAM" id="SSF142019">
    <property type="entry name" value="Nqo1 FMN-binding domain-like"/>
    <property type="match status" value="1"/>
</dbReference>
<dbReference type="GO" id="GO:0046872">
    <property type="term" value="F:metal ion binding"/>
    <property type="evidence" value="ECO:0007669"/>
    <property type="project" value="UniProtKB-KW"/>
</dbReference>
<dbReference type="Pfam" id="PF01257">
    <property type="entry name" value="2Fe-2S_thioredx"/>
    <property type="match status" value="1"/>
</dbReference>
<dbReference type="Proteomes" id="UP000325606">
    <property type="component" value="Chromosome"/>
</dbReference>
<dbReference type="PROSITE" id="PS00644">
    <property type="entry name" value="COMPLEX1_51K_1"/>
    <property type="match status" value="1"/>
</dbReference>
<dbReference type="InterPro" id="IPR019575">
    <property type="entry name" value="Nuop51_4Fe4S-bd"/>
</dbReference>
<accession>A0A5J6LJ74</accession>
<dbReference type="InterPro" id="IPR011538">
    <property type="entry name" value="Nuo51_FMN-bd"/>
</dbReference>
<dbReference type="Gene3D" id="3.40.30.10">
    <property type="entry name" value="Glutaredoxin"/>
    <property type="match status" value="1"/>
</dbReference>
<dbReference type="Gene3D" id="1.10.10.1590">
    <property type="entry name" value="NADH-quinone oxidoreductase subunit E"/>
    <property type="match status" value="1"/>
</dbReference>
<evidence type="ECO:0000256" key="8">
    <source>
        <dbReference type="ARBA" id="ARBA00031578"/>
    </source>
</evidence>
<organism evidence="11 12">
    <name type="scientific">Nitrincola iocasae</name>
    <dbReference type="NCBI Taxonomy" id="2614693"/>
    <lineage>
        <taxon>Bacteria</taxon>
        <taxon>Pseudomonadati</taxon>
        <taxon>Pseudomonadota</taxon>
        <taxon>Gammaproteobacteria</taxon>
        <taxon>Oceanospirillales</taxon>
        <taxon>Oceanospirillaceae</taxon>
        <taxon>Nitrincola</taxon>
    </lineage>
</organism>
<evidence type="ECO:0000313" key="12">
    <source>
        <dbReference type="Proteomes" id="UP000325606"/>
    </source>
</evidence>
<sequence>MTQAAALDTVNQILGDSPNHRDLLIEHLHRLQDNIGYLSLAHLRALAERMNLPMASIYETASFYAHFDLVHDNELPPPAVTIRVCDSLACQMAGAEALSQALQQQLDPAAVRLVHAPCMGRCDAAPVLELAHNHIEQATPEKVAHALAVQAYEPAEVNWQPLAAYQSEGGYQLLAACRAGHQTVEELMAMMEQAGLRGLGGAGFPTFKKWQFVRAEAAPRYCVINADEGEPGTFKDRYYLERHPHRFLEGALISSWAIEASALYIYLRDEYPGVNKLLRAAIAELEEAAIIDPGYIVLRRGAGAYICGEESALIESLEGKPGKPRHRPPFVAQKGLFDRPTLVNNVETVYWIPLIHAKGAEWFASQGRHGRKGLRSFSVSGRVNKPGVHLAPAGITLNELIDEYCGGLPEGQQLLGYLPGGASGGILPASKADIPLDFDTLQAEGCFIGSAAVMVLSDQDNLQQVAKNLMAFFRDESCGQCTPCRVGTEKMLDLLTEQEWDVLQLQRLSQVMMDASICGLGQAAPNPVLGLLKDFRAELSAANIIVKG</sequence>
<proteinExistence type="inferred from homology"/>
<dbReference type="PANTHER" id="PTHR43578">
    <property type="entry name" value="NADH-QUINONE OXIDOREDUCTASE SUBUNIT F"/>
    <property type="match status" value="1"/>
</dbReference>
<protein>
    <recommendedName>
        <fullName evidence="3">NADH-quinone oxidoreductase subunit F</fullName>
    </recommendedName>
    <alternativeName>
        <fullName evidence="8">NADH dehydrogenase I subunit F</fullName>
    </alternativeName>
    <alternativeName>
        <fullName evidence="9">NDH-1 subunit F</fullName>
    </alternativeName>
</protein>
<dbReference type="SUPFAM" id="SSF142984">
    <property type="entry name" value="Nqo1 middle domain-like"/>
    <property type="match status" value="1"/>
</dbReference>
<evidence type="ECO:0000256" key="7">
    <source>
        <dbReference type="ARBA" id="ARBA00023014"/>
    </source>
</evidence>
<evidence type="ECO:0000256" key="2">
    <source>
        <dbReference type="ARBA" id="ARBA00007523"/>
    </source>
</evidence>
<dbReference type="InterPro" id="IPR037207">
    <property type="entry name" value="Nuop51_4Fe4S-bd_sf"/>
</dbReference>
<comment type="cofactor">
    <cofactor evidence="1">
        <name>FMN</name>
        <dbReference type="ChEBI" id="CHEBI:58210"/>
    </cofactor>
</comment>
<feature type="domain" description="NADH-ubiquinone oxidoreductase 51kDa subunit iron-sulphur binding" evidence="10">
    <location>
        <begin position="463"/>
        <end position="508"/>
    </location>
</feature>
<dbReference type="SUPFAM" id="SSF52833">
    <property type="entry name" value="Thioredoxin-like"/>
    <property type="match status" value="1"/>
</dbReference>